<keyword evidence="13" id="KW-0448">Lipopolysaccharide biosynthesis</keyword>
<proteinExistence type="inferred from homology"/>
<evidence type="ECO:0000256" key="4">
    <source>
        <dbReference type="ARBA" id="ARBA00012621"/>
    </source>
</evidence>
<comment type="caution">
    <text evidence="16">The sequence shown here is derived from an EMBL/GenBank/DDBJ whole genome shotgun (WGS) entry which is preliminary data.</text>
</comment>
<evidence type="ECO:0000256" key="10">
    <source>
        <dbReference type="ARBA" id="ARBA00049183"/>
    </source>
</evidence>
<keyword evidence="7 13" id="KW-0808">Transferase</keyword>
<organism evidence="16 17">
    <name type="scientific">Cocleimonas flava</name>
    <dbReference type="NCBI Taxonomy" id="634765"/>
    <lineage>
        <taxon>Bacteria</taxon>
        <taxon>Pseudomonadati</taxon>
        <taxon>Pseudomonadota</taxon>
        <taxon>Gammaproteobacteria</taxon>
        <taxon>Thiotrichales</taxon>
        <taxon>Thiotrichaceae</taxon>
        <taxon>Cocleimonas</taxon>
    </lineage>
</organism>
<comment type="subcellular location">
    <subcellularLocation>
        <location evidence="1">Cell inner membrane</location>
        <topology evidence="1">Single-pass membrane protein</topology>
        <orientation evidence="1">Cytoplasmic side</orientation>
    </subcellularLocation>
    <subcellularLocation>
        <location evidence="13">Cell membrane</location>
    </subcellularLocation>
</comment>
<feature type="transmembrane region" description="Helical" evidence="13">
    <location>
        <begin position="6"/>
        <end position="25"/>
    </location>
</feature>
<dbReference type="NCBIfam" id="NF004388">
    <property type="entry name" value="PRK05749.1-4"/>
    <property type="match status" value="1"/>
</dbReference>
<evidence type="ECO:0000256" key="13">
    <source>
        <dbReference type="RuleBase" id="RU365103"/>
    </source>
</evidence>
<evidence type="ECO:0000256" key="9">
    <source>
        <dbReference type="ARBA" id="ARBA00031445"/>
    </source>
</evidence>
<evidence type="ECO:0000313" key="16">
    <source>
        <dbReference type="EMBL" id="TCJ87649.1"/>
    </source>
</evidence>
<keyword evidence="6" id="KW-0997">Cell inner membrane</keyword>
<comment type="similarity">
    <text evidence="3">Belongs to the glycosyltransferase group 1 family. Glycosyltransferase 30 subfamily.</text>
</comment>
<dbReference type="InterPro" id="IPR039901">
    <property type="entry name" value="Kdotransferase"/>
</dbReference>
<dbReference type="Gene3D" id="3.40.50.2000">
    <property type="entry name" value="Glycogen Phosphorylase B"/>
    <property type="match status" value="1"/>
</dbReference>
<dbReference type="FunFam" id="3.40.50.2000:FF:000032">
    <property type="entry name" value="3-deoxy-D-manno-octulosonic acid transferase"/>
    <property type="match status" value="1"/>
</dbReference>
<dbReference type="Gene3D" id="3.40.50.11720">
    <property type="entry name" value="3-Deoxy-D-manno-octulosonic-acid transferase, N-terminal domain"/>
    <property type="match status" value="1"/>
</dbReference>
<evidence type="ECO:0000256" key="2">
    <source>
        <dbReference type="ARBA" id="ARBA00004713"/>
    </source>
</evidence>
<dbReference type="GO" id="GO:0043842">
    <property type="term" value="F:Kdo transferase activity"/>
    <property type="evidence" value="ECO:0007669"/>
    <property type="project" value="UniProtKB-EC"/>
</dbReference>
<feature type="domain" description="3-deoxy-D-manno-octulosonic-acid transferase N-terminal" evidence="15">
    <location>
        <begin position="35"/>
        <end position="213"/>
    </location>
</feature>
<comment type="catalytic activity">
    <reaction evidence="10 13">
        <text>lipid IVA (E. coli) + CMP-3-deoxy-beta-D-manno-octulosonate = alpha-Kdo-(2-&gt;6)-lipid IVA (E. coli) + CMP + H(+)</text>
        <dbReference type="Rhea" id="RHEA:28066"/>
        <dbReference type="ChEBI" id="CHEBI:15378"/>
        <dbReference type="ChEBI" id="CHEBI:58603"/>
        <dbReference type="ChEBI" id="CHEBI:60364"/>
        <dbReference type="ChEBI" id="CHEBI:60377"/>
        <dbReference type="ChEBI" id="CHEBI:85987"/>
        <dbReference type="EC" id="2.4.99.12"/>
    </reaction>
</comment>
<dbReference type="InterPro" id="IPR007507">
    <property type="entry name" value="Glycos_transf_N"/>
</dbReference>
<dbReference type="FunFam" id="3.40.50.11720:FF:000001">
    <property type="entry name" value="3-deoxy-D-manno-octulosonic acid transferase"/>
    <property type="match status" value="1"/>
</dbReference>
<feature type="domain" description="Glycosyl transferase family 1" evidence="14">
    <location>
        <begin position="241"/>
        <end position="397"/>
    </location>
</feature>
<protein>
    <recommendedName>
        <fullName evidence="5 13">3-deoxy-D-manno-octulosonic acid transferase</fullName>
        <shortName evidence="13">Kdo transferase</shortName>
        <ecNumber evidence="4 13">2.4.99.12</ecNumber>
    </recommendedName>
    <alternativeName>
        <fullName evidence="9 13">Lipid IV(A) 3-deoxy-D-manno-octulosonic acid transferase</fullName>
    </alternativeName>
</protein>
<dbReference type="RefSeq" id="WP_131905912.1">
    <property type="nucleotide sequence ID" value="NZ_BAAAFU010000004.1"/>
</dbReference>
<dbReference type="Pfam" id="PF04413">
    <property type="entry name" value="Glycos_transf_N"/>
    <property type="match status" value="1"/>
</dbReference>
<keyword evidence="13" id="KW-1133">Transmembrane helix</keyword>
<keyword evidence="17" id="KW-1185">Reference proteome</keyword>
<dbReference type="AlphaFoldDB" id="A0A4R1F526"/>
<comment type="function">
    <text evidence="13">Involved in lipopolysaccharide (LPS) biosynthesis. Catalyzes the transfer of 3-deoxy-D-manno-octulosonate (Kdo) residue(s) from CMP-Kdo to lipid IV(A), the tetraacyldisaccharide-1,4'-bisphosphate precursor of lipid A.</text>
</comment>
<sequence length="432" mass="49274">MSFRRALYSVFLYLILPIVILRLFWRSRSNPAYRKRISERLGFVTNQSELPVIWLHAVSVGESIAAKPLIELLLEKYPTHRLLVTTTTPTGSDRVISMFASRVSHVYFPYDLPDAVARFVRTMKPDLLIVMETEIWPNLYAKCQQRSIPIIIANARLSDRSTQSYSKIRGLVEETLLRVHTIAVRAEADAQRFKALGAKPEQIEVVGNIKFDVQLNQQQIKAGKERQQYWGANRPVWVAASTHKGEDEIILRIHQSLLKDLPELLLIIVPRHPERFDDVDQLCMSIFDNKNSYMRHSLKKSYDGNNVSLILGDSMGELQSWYATADVVFIGGSLVNTGGHNPLEATALNVPVVSGKHMFNFDDISHQLADEGLMTVCDTESELTEEVRKWLDENLSNQQKVEFVQKSEQFMQQHRGVTARLDRLISAAIDMK</sequence>
<keyword evidence="13" id="KW-0472">Membrane</keyword>
<keyword evidence="13" id="KW-0812">Transmembrane</keyword>
<dbReference type="GO" id="GO:0009244">
    <property type="term" value="P:lipopolysaccharide core region biosynthetic process"/>
    <property type="evidence" value="ECO:0007669"/>
    <property type="project" value="UniProtKB-UniRule"/>
</dbReference>
<name>A0A4R1F526_9GAMM</name>
<keyword evidence="13" id="KW-1003">Cell membrane</keyword>
<dbReference type="UniPathway" id="UPA00958"/>
<accession>A0A4R1F526</accession>
<dbReference type="SUPFAM" id="SSF53756">
    <property type="entry name" value="UDP-Glycosyltransferase/glycogen phosphorylase"/>
    <property type="match status" value="1"/>
</dbReference>
<dbReference type="PANTHER" id="PTHR42755:SF1">
    <property type="entry name" value="3-DEOXY-D-MANNO-OCTULOSONIC ACID TRANSFERASE, MITOCHONDRIAL-RELATED"/>
    <property type="match status" value="1"/>
</dbReference>
<evidence type="ECO:0000256" key="6">
    <source>
        <dbReference type="ARBA" id="ARBA00022519"/>
    </source>
</evidence>
<reference evidence="16 17" key="1">
    <citation type="submission" date="2019-03" db="EMBL/GenBank/DDBJ databases">
        <title>Genomic Encyclopedia of Type Strains, Phase IV (KMG-IV): sequencing the most valuable type-strain genomes for metagenomic binning, comparative biology and taxonomic classification.</title>
        <authorList>
            <person name="Goeker M."/>
        </authorList>
    </citation>
    <scope>NUCLEOTIDE SEQUENCE [LARGE SCALE GENOMIC DNA]</scope>
    <source>
        <strain evidence="16 17">DSM 24830</strain>
    </source>
</reference>
<evidence type="ECO:0000256" key="1">
    <source>
        <dbReference type="ARBA" id="ARBA00004388"/>
    </source>
</evidence>
<evidence type="ECO:0000256" key="3">
    <source>
        <dbReference type="ARBA" id="ARBA00006380"/>
    </source>
</evidence>
<dbReference type="GO" id="GO:0005886">
    <property type="term" value="C:plasma membrane"/>
    <property type="evidence" value="ECO:0007669"/>
    <property type="project" value="UniProtKB-SubCell"/>
</dbReference>
<dbReference type="PANTHER" id="PTHR42755">
    <property type="entry name" value="3-DEOXY-MANNO-OCTULOSONATE CYTIDYLYLTRANSFERASE"/>
    <property type="match status" value="1"/>
</dbReference>
<feature type="site" description="Transition state stabilizer" evidence="12">
    <location>
        <position position="210"/>
    </location>
</feature>
<dbReference type="Pfam" id="PF00534">
    <property type="entry name" value="Glycos_transf_1"/>
    <property type="match status" value="1"/>
</dbReference>
<dbReference type="Proteomes" id="UP000294887">
    <property type="component" value="Unassembled WGS sequence"/>
</dbReference>
<evidence type="ECO:0000256" key="7">
    <source>
        <dbReference type="ARBA" id="ARBA00022679"/>
    </source>
</evidence>
<evidence type="ECO:0000256" key="11">
    <source>
        <dbReference type="PIRSR" id="PIRSR639901-1"/>
    </source>
</evidence>
<evidence type="ECO:0000259" key="14">
    <source>
        <dbReference type="Pfam" id="PF00534"/>
    </source>
</evidence>
<feature type="active site" description="Proton acceptor" evidence="11">
    <location>
        <position position="62"/>
    </location>
</feature>
<evidence type="ECO:0000256" key="12">
    <source>
        <dbReference type="PIRSR" id="PIRSR639901-2"/>
    </source>
</evidence>
<dbReference type="OrthoDB" id="9789797at2"/>
<dbReference type="GO" id="GO:0009245">
    <property type="term" value="P:lipid A biosynthetic process"/>
    <property type="evidence" value="ECO:0007669"/>
    <property type="project" value="TreeGrafter"/>
</dbReference>
<evidence type="ECO:0000313" key="17">
    <source>
        <dbReference type="Proteomes" id="UP000294887"/>
    </source>
</evidence>
<dbReference type="InterPro" id="IPR038107">
    <property type="entry name" value="Glycos_transf_N_sf"/>
</dbReference>
<evidence type="ECO:0000256" key="5">
    <source>
        <dbReference type="ARBA" id="ARBA00019077"/>
    </source>
</evidence>
<evidence type="ECO:0000259" key="15">
    <source>
        <dbReference type="Pfam" id="PF04413"/>
    </source>
</evidence>
<dbReference type="EMBL" id="SMFQ01000003">
    <property type="protein sequence ID" value="TCJ87649.1"/>
    <property type="molecule type" value="Genomic_DNA"/>
</dbReference>
<dbReference type="EC" id="2.4.99.12" evidence="4 13"/>
<feature type="site" description="Transition state stabilizer" evidence="12">
    <location>
        <position position="132"/>
    </location>
</feature>
<keyword evidence="8" id="KW-0735">Signal-anchor</keyword>
<dbReference type="InterPro" id="IPR001296">
    <property type="entry name" value="Glyco_trans_1"/>
</dbReference>
<comment type="pathway">
    <text evidence="2 13">Bacterial outer membrane biogenesis; LPS core biosynthesis.</text>
</comment>
<gene>
    <name evidence="16" type="ORF">EV695_2162</name>
</gene>
<evidence type="ECO:0000256" key="8">
    <source>
        <dbReference type="ARBA" id="ARBA00022968"/>
    </source>
</evidence>